<gene>
    <name evidence="11" type="ORF">N2K95_15265</name>
</gene>
<dbReference type="Proteomes" id="UP001059859">
    <property type="component" value="Chromosome"/>
</dbReference>
<evidence type="ECO:0000313" key="11">
    <source>
        <dbReference type="EMBL" id="UWX96971.1"/>
    </source>
</evidence>
<evidence type="ECO:0000256" key="7">
    <source>
        <dbReference type="ARBA" id="ARBA00023012"/>
    </source>
</evidence>
<dbReference type="InterPro" id="IPR036097">
    <property type="entry name" value="HisK_dim/P_sf"/>
</dbReference>
<keyword evidence="4" id="KW-0597">Phosphoprotein</keyword>
<evidence type="ECO:0000256" key="2">
    <source>
        <dbReference type="ARBA" id="ARBA00004236"/>
    </source>
</evidence>
<dbReference type="SMART" id="SM00388">
    <property type="entry name" value="HisKA"/>
    <property type="match status" value="1"/>
</dbReference>
<dbReference type="CDD" id="cd00130">
    <property type="entry name" value="PAS"/>
    <property type="match status" value="1"/>
</dbReference>
<evidence type="ECO:0000256" key="5">
    <source>
        <dbReference type="ARBA" id="ARBA00022679"/>
    </source>
</evidence>
<dbReference type="PRINTS" id="PR00344">
    <property type="entry name" value="BCTRLSENSOR"/>
</dbReference>
<feature type="region of interest" description="Disordered" evidence="9">
    <location>
        <begin position="1"/>
        <end position="20"/>
    </location>
</feature>
<dbReference type="SMART" id="SM00387">
    <property type="entry name" value="HATPase_c"/>
    <property type="match status" value="1"/>
</dbReference>
<sequence>MTGAGTGRGANQPQPHGSAYEEHFHAAPSGHLVLAADGTILEVNQTLAAWTGRSREALLGSNVTDLMPVGDRVVFASYAVSQLAVSGCFNEMAAELLSVNGEPVPVLLSGVRSEDSDGTSVDRIAAFKAAKRTLYERELVEALRKAEAAEAARAAAEEELRHKQAAIVEKDRILQANLVESREREALLASVLDAVDVGLLVVDPDGNTLLSNAHLLSNWRRAMGDIPITAKGQSVLGPDRVTLVDDADSPAQRAAAGESFSDQLVWFGTGEHELALNVSARPIKTEGSFSGSVLAFSDVTKLVRAKAAQDEFVASVSHELRTPLTSIMGYLDLALDEDGLPPQVESALNVALRNSERLLALVSDLLSVASGATKMDRRPMDLAEIVRAGVESVEPKADAGRVELVSDIPASLTADVDPQRMSQVVDNLLSNAVKYSPDGGTVTVRLWQDAQAVHLRVEDTGIGMSIAEQEKVFTKFFRARRAVASAVPGVGLGLVITKNIVEAHGGKLSFISSPGQGSEFTVSLPLNAVNAEEISPAR</sequence>
<dbReference type="Gene3D" id="1.10.287.130">
    <property type="match status" value="1"/>
</dbReference>
<dbReference type="Gene3D" id="3.30.450.20">
    <property type="entry name" value="PAS domain"/>
    <property type="match status" value="2"/>
</dbReference>
<comment type="catalytic activity">
    <reaction evidence="1">
        <text>ATP + protein L-histidine = ADP + protein N-phospho-L-histidine.</text>
        <dbReference type="EC" id="2.7.13.3"/>
    </reaction>
</comment>
<keyword evidence="11" id="KW-0547">Nucleotide-binding</keyword>
<reference evidence="11" key="1">
    <citation type="submission" date="2022-09" db="EMBL/GenBank/DDBJ databases">
        <title>Novel species in genus Arthrobacter.</title>
        <authorList>
            <person name="Liu Y."/>
        </authorList>
    </citation>
    <scope>NUCLEOTIDE SEQUENCE</scope>
    <source>
        <strain evidence="11">Zg-Y815</strain>
    </source>
</reference>
<keyword evidence="8" id="KW-0175">Coiled coil</keyword>
<dbReference type="InterPro" id="IPR003594">
    <property type="entry name" value="HATPase_dom"/>
</dbReference>
<protein>
    <recommendedName>
        <fullName evidence="3">histidine kinase</fullName>
        <ecNumber evidence="3">2.7.13.3</ecNumber>
    </recommendedName>
</protein>
<dbReference type="PROSITE" id="PS50109">
    <property type="entry name" value="HIS_KIN"/>
    <property type="match status" value="1"/>
</dbReference>
<evidence type="ECO:0000256" key="6">
    <source>
        <dbReference type="ARBA" id="ARBA00022777"/>
    </source>
</evidence>
<dbReference type="PANTHER" id="PTHR43711">
    <property type="entry name" value="TWO-COMPONENT HISTIDINE KINASE"/>
    <property type="match status" value="1"/>
</dbReference>
<evidence type="ECO:0000256" key="9">
    <source>
        <dbReference type="SAM" id="MobiDB-lite"/>
    </source>
</evidence>
<dbReference type="SMART" id="SM00091">
    <property type="entry name" value="PAS"/>
    <property type="match status" value="2"/>
</dbReference>
<evidence type="ECO:0000313" key="12">
    <source>
        <dbReference type="Proteomes" id="UP001059859"/>
    </source>
</evidence>
<dbReference type="Pfam" id="PF00512">
    <property type="entry name" value="HisKA"/>
    <property type="match status" value="1"/>
</dbReference>
<dbReference type="EC" id="2.7.13.3" evidence="3"/>
<dbReference type="NCBIfam" id="TIGR00229">
    <property type="entry name" value="sensory_box"/>
    <property type="match status" value="1"/>
</dbReference>
<keyword evidence="12" id="KW-1185">Reference proteome</keyword>
<feature type="coiled-coil region" evidence="8">
    <location>
        <begin position="132"/>
        <end position="166"/>
    </location>
</feature>
<dbReference type="PANTHER" id="PTHR43711:SF1">
    <property type="entry name" value="HISTIDINE KINASE 1"/>
    <property type="match status" value="1"/>
</dbReference>
<dbReference type="Pfam" id="PF02518">
    <property type="entry name" value="HATPase_c"/>
    <property type="match status" value="1"/>
</dbReference>
<dbReference type="SUPFAM" id="SSF55874">
    <property type="entry name" value="ATPase domain of HSP90 chaperone/DNA topoisomerase II/histidine kinase"/>
    <property type="match status" value="1"/>
</dbReference>
<dbReference type="InterPro" id="IPR036890">
    <property type="entry name" value="HATPase_C_sf"/>
</dbReference>
<evidence type="ECO:0000256" key="4">
    <source>
        <dbReference type="ARBA" id="ARBA00022553"/>
    </source>
</evidence>
<name>A0ABY5YPF2_9MICC</name>
<keyword evidence="7" id="KW-0902">Two-component regulatory system</keyword>
<proteinExistence type="predicted"/>
<dbReference type="CDD" id="cd00082">
    <property type="entry name" value="HisKA"/>
    <property type="match status" value="1"/>
</dbReference>
<keyword evidence="11" id="KW-0067">ATP-binding</keyword>
<dbReference type="Gene3D" id="3.30.565.10">
    <property type="entry name" value="Histidine kinase-like ATPase, C-terminal domain"/>
    <property type="match status" value="1"/>
</dbReference>
<dbReference type="EMBL" id="CP104275">
    <property type="protein sequence ID" value="UWX96971.1"/>
    <property type="molecule type" value="Genomic_DNA"/>
</dbReference>
<dbReference type="InterPro" id="IPR004358">
    <property type="entry name" value="Sig_transdc_His_kin-like_C"/>
</dbReference>
<comment type="subcellular location">
    <subcellularLocation>
        <location evidence="2">Cell membrane</location>
    </subcellularLocation>
</comment>
<evidence type="ECO:0000259" key="10">
    <source>
        <dbReference type="PROSITE" id="PS50109"/>
    </source>
</evidence>
<evidence type="ECO:0000256" key="8">
    <source>
        <dbReference type="SAM" id="Coils"/>
    </source>
</evidence>
<dbReference type="RefSeq" id="WP_260652241.1">
    <property type="nucleotide sequence ID" value="NZ_CP104275.1"/>
</dbReference>
<accession>A0ABY5YPF2</accession>
<dbReference type="InterPro" id="IPR035965">
    <property type="entry name" value="PAS-like_dom_sf"/>
</dbReference>
<dbReference type="CDD" id="cd00075">
    <property type="entry name" value="HATPase"/>
    <property type="match status" value="1"/>
</dbReference>
<dbReference type="InterPro" id="IPR050736">
    <property type="entry name" value="Sensor_HK_Regulatory"/>
</dbReference>
<dbReference type="GO" id="GO:0005524">
    <property type="term" value="F:ATP binding"/>
    <property type="evidence" value="ECO:0007669"/>
    <property type="project" value="UniProtKB-KW"/>
</dbReference>
<keyword evidence="5" id="KW-0808">Transferase</keyword>
<dbReference type="InterPro" id="IPR000014">
    <property type="entry name" value="PAS"/>
</dbReference>
<dbReference type="SUPFAM" id="SSF55785">
    <property type="entry name" value="PYP-like sensor domain (PAS domain)"/>
    <property type="match status" value="2"/>
</dbReference>
<dbReference type="InterPro" id="IPR005467">
    <property type="entry name" value="His_kinase_dom"/>
</dbReference>
<evidence type="ECO:0000256" key="3">
    <source>
        <dbReference type="ARBA" id="ARBA00012438"/>
    </source>
</evidence>
<organism evidence="11 12">
    <name type="scientific">Arthrobacter zhaoxinii</name>
    <dbReference type="NCBI Taxonomy" id="2964616"/>
    <lineage>
        <taxon>Bacteria</taxon>
        <taxon>Bacillati</taxon>
        <taxon>Actinomycetota</taxon>
        <taxon>Actinomycetes</taxon>
        <taxon>Micrococcales</taxon>
        <taxon>Micrococcaceae</taxon>
        <taxon>Arthrobacter</taxon>
    </lineage>
</organism>
<dbReference type="Pfam" id="PF00989">
    <property type="entry name" value="PAS"/>
    <property type="match status" value="1"/>
</dbReference>
<dbReference type="InterPro" id="IPR013767">
    <property type="entry name" value="PAS_fold"/>
</dbReference>
<evidence type="ECO:0000256" key="1">
    <source>
        <dbReference type="ARBA" id="ARBA00000085"/>
    </source>
</evidence>
<keyword evidence="6" id="KW-0418">Kinase</keyword>
<dbReference type="SUPFAM" id="SSF47384">
    <property type="entry name" value="Homodimeric domain of signal transducing histidine kinase"/>
    <property type="match status" value="1"/>
</dbReference>
<dbReference type="InterPro" id="IPR003661">
    <property type="entry name" value="HisK_dim/P_dom"/>
</dbReference>
<feature type="domain" description="Histidine kinase" evidence="10">
    <location>
        <begin position="315"/>
        <end position="528"/>
    </location>
</feature>